<dbReference type="Gene3D" id="3.30.70.20">
    <property type="match status" value="1"/>
</dbReference>
<sequence>MHKEIFDAAHGRLGLGCMRFPTKADGNIDTETVRQMVDLFMREGFNYFDTAHGYLDGRSERMVRTCLTTRYPRDSYLLADKLSSGFFEKEEDIVPFFHLQLEECGVDWFDYYLMHAINAHSYEKYKACKAFETASRLKAEGRIGHVGMSFHDSAEVLDRILCEQSAIEFVQLQLNYLDWDSPSVQSRLCYEVCMKHSKPVIVMEPVKGGSLCQLHPKAQELLDGLPGARSNASYAMRFVMGLEGVAMVLSGMSTLDQVEDNVHTFKEALPLGDEEKAVLAKVVGIINQEGAIACTDCRYCTEVCPIGMPIPAIFRLMNGRTDKSYEEITEKMKASKCLGCGKCEKDCPQKLPIRRYLGQAAMRYEKK</sequence>
<dbReference type="Pfam" id="PF13187">
    <property type="entry name" value="Fer4_9"/>
    <property type="match status" value="1"/>
</dbReference>
<feature type="domain" description="4Fe-4S ferredoxin-type" evidence="4">
    <location>
        <begin position="328"/>
        <end position="356"/>
    </location>
</feature>
<evidence type="ECO:0000256" key="3">
    <source>
        <dbReference type="ARBA" id="ARBA00023014"/>
    </source>
</evidence>
<reference evidence="5" key="1">
    <citation type="submission" date="2020-10" db="EMBL/GenBank/DDBJ databases">
        <authorList>
            <person name="Gilroy R."/>
        </authorList>
    </citation>
    <scope>NUCLEOTIDE SEQUENCE</scope>
    <source>
        <strain evidence="5">11167</strain>
    </source>
</reference>
<dbReference type="Gene3D" id="3.20.20.100">
    <property type="entry name" value="NADP-dependent oxidoreductase domain"/>
    <property type="match status" value="1"/>
</dbReference>
<dbReference type="PANTHER" id="PTHR43312:SF2">
    <property type="entry name" value="OXIDOREDUCTASE"/>
    <property type="match status" value="1"/>
</dbReference>
<dbReference type="PROSITE" id="PS51379">
    <property type="entry name" value="4FE4S_FER_2"/>
    <property type="match status" value="2"/>
</dbReference>
<keyword evidence="1" id="KW-0479">Metal-binding</keyword>
<proteinExistence type="predicted"/>
<protein>
    <submittedName>
        <fullName evidence="5">Aldo/keto reductase</fullName>
    </submittedName>
</protein>
<name>A0A9D9EF15_9SPIR</name>
<dbReference type="InterPro" id="IPR036812">
    <property type="entry name" value="NAD(P)_OxRdtase_dom_sf"/>
</dbReference>
<dbReference type="PROSITE" id="PS00198">
    <property type="entry name" value="4FE4S_FER_1"/>
    <property type="match status" value="2"/>
</dbReference>
<dbReference type="InterPro" id="IPR017900">
    <property type="entry name" value="4Fe4S_Fe_S_CS"/>
</dbReference>
<feature type="domain" description="4Fe-4S ferredoxin-type" evidence="4">
    <location>
        <begin position="282"/>
        <end position="314"/>
    </location>
</feature>
<dbReference type="EMBL" id="JADIMU010000058">
    <property type="protein sequence ID" value="MBO8443814.1"/>
    <property type="molecule type" value="Genomic_DNA"/>
</dbReference>
<keyword evidence="3" id="KW-0411">Iron-sulfur</keyword>
<evidence type="ECO:0000259" key="4">
    <source>
        <dbReference type="PROSITE" id="PS51379"/>
    </source>
</evidence>
<keyword evidence="2" id="KW-0408">Iron</keyword>
<accession>A0A9D9EF15</accession>
<dbReference type="GO" id="GO:0046872">
    <property type="term" value="F:metal ion binding"/>
    <property type="evidence" value="ECO:0007669"/>
    <property type="project" value="UniProtKB-KW"/>
</dbReference>
<evidence type="ECO:0000313" key="6">
    <source>
        <dbReference type="Proteomes" id="UP000823633"/>
    </source>
</evidence>
<dbReference type="InterPro" id="IPR023210">
    <property type="entry name" value="NADP_OxRdtase_dom"/>
</dbReference>
<dbReference type="AlphaFoldDB" id="A0A9D9EF15"/>
<dbReference type="SUPFAM" id="SSF51430">
    <property type="entry name" value="NAD(P)-linked oxidoreductase"/>
    <property type="match status" value="1"/>
</dbReference>
<reference evidence="5" key="2">
    <citation type="journal article" date="2021" name="PeerJ">
        <title>Extensive microbial diversity within the chicken gut microbiome revealed by metagenomics and culture.</title>
        <authorList>
            <person name="Gilroy R."/>
            <person name="Ravi A."/>
            <person name="Getino M."/>
            <person name="Pursley I."/>
            <person name="Horton D.L."/>
            <person name="Alikhan N.F."/>
            <person name="Baker D."/>
            <person name="Gharbi K."/>
            <person name="Hall N."/>
            <person name="Watson M."/>
            <person name="Adriaenssens E.M."/>
            <person name="Foster-Nyarko E."/>
            <person name="Jarju S."/>
            <person name="Secka A."/>
            <person name="Antonio M."/>
            <person name="Oren A."/>
            <person name="Chaudhuri R.R."/>
            <person name="La Ragione R."/>
            <person name="Hildebrand F."/>
            <person name="Pallen M.J."/>
        </authorList>
    </citation>
    <scope>NUCLEOTIDE SEQUENCE</scope>
    <source>
        <strain evidence="5">11167</strain>
    </source>
</reference>
<dbReference type="PANTHER" id="PTHR43312">
    <property type="entry name" value="D-THREO-ALDOSE 1-DEHYDROGENASE"/>
    <property type="match status" value="1"/>
</dbReference>
<evidence type="ECO:0000313" key="5">
    <source>
        <dbReference type="EMBL" id="MBO8443814.1"/>
    </source>
</evidence>
<dbReference type="Pfam" id="PF00248">
    <property type="entry name" value="Aldo_ket_red"/>
    <property type="match status" value="1"/>
</dbReference>
<organism evidence="5 6">
    <name type="scientific">Candidatus Aphodenecus pullistercoris</name>
    <dbReference type="NCBI Taxonomy" id="2840669"/>
    <lineage>
        <taxon>Bacteria</taxon>
        <taxon>Pseudomonadati</taxon>
        <taxon>Spirochaetota</taxon>
        <taxon>Spirochaetia</taxon>
        <taxon>Spirochaetales</taxon>
        <taxon>Candidatus Aphodenecus</taxon>
    </lineage>
</organism>
<dbReference type="InterPro" id="IPR053135">
    <property type="entry name" value="AKR2_Oxidoreductase"/>
</dbReference>
<dbReference type="SUPFAM" id="SSF46548">
    <property type="entry name" value="alpha-helical ferredoxin"/>
    <property type="match status" value="1"/>
</dbReference>
<evidence type="ECO:0000256" key="2">
    <source>
        <dbReference type="ARBA" id="ARBA00023004"/>
    </source>
</evidence>
<dbReference type="CDD" id="cd19096">
    <property type="entry name" value="AKR_Fe-S_oxidoreductase"/>
    <property type="match status" value="1"/>
</dbReference>
<evidence type="ECO:0000256" key="1">
    <source>
        <dbReference type="ARBA" id="ARBA00022723"/>
    </source>
</evidence>
<dbReference type="Proteomes" id="UP000823633">
    <property type="component" value="Unassembled WGS sequence"/>
</dbReference>
<dbReference type="GO" id="GO:0051536">
    <property type="term" value="F:iron-sulfur cluster binding"/>
    <property type="evidence" value="ECO:0007669"/>
    <property type="project" value="UniProtKB-KW"/>
</dbReference>
<dbReference type="InterPro" id="IPR017896">
    <property type="entry name" value="4Fe4S_Fe-S-bd"/>
</dbReference>
<gene>
    <name evidence="5" type="ORF">IAC42_08700</name>
</gene>
<comment type="caution">
    <text evidence="5">The sequence shown here is derived from an EMBL/GenBank/DDBJ whole genome shotgun (WGS) entry which is preliminary data.</text>
</comment>